<accession>A0A212JWB3</accession>
<sequence>MTSLRIYLTLILYLSISIIGISQEIESYKLSIDATYLPTVSYNSEYFSKKKNKLMHEVRFDGKKKTLEKKDVSNIILQIDSLSKVDSFNFYVDESLIDEMKNKYTYYKKENGISNSDIETLFDENNMVSLDTKKIKSHLLEAISGQIDGAYYSIKIELKFKNNKKIDHGFEVQSSGPKSHKIKDWLILYSVFQNENVFETIPLKESCFSQSDFIGILFRFILWKK</sequence>
<proteinExistence type="predicted"/>
<evidence type="ECO:0000313" key="1">
    <source>
        <dbReference type="EMBL" id="SBW03693.1"/>
    </source>
</evidence>
<protein>
    <submittedName>
        <fullName evidence="1">Uncharacterized protein</fullName>
    </submittedName>
</protein>
<organism evidence="1">
    <name type="scientific">uncultured Dysgonomonas sp</name>
    <dbReference type="NCBI Taxonomy" id="206096"/>
    <lineage>
        <taxon>Bacteria</taxon>
        <taxon>Pseudomonadati</taxon>
        <taxon>Bacteroidota</taxon>
        <taxon>Bacteroidia</taxon>
        <taxon>Bacteroidales</taxon>
        <taxon>Dysgonomonadaceae</taxon>
        <taxon>Dysgonomonas</taxon>
        <taxon>environmental samples</taxon>
    </lineage>
</organism>
<reference evidence="1" key="1">
    <citation type="submission" date="2016-04" db="EMBL/GenBank/DDBJ databases">
        <authorList>
            <person name="Evans L.H."/>
            <person name="Alamgir A."/>
            <person name="Owens N."/>
            <person name="Weber N.D."/>
            <person name="Virtaneva K."/>
            <person name="Barbian K."/>
            <person name="Babar A."/>
            <person name="Rosenke K."/>
        </authorList>
    </citation>
    <scope>NUCLEOTIDE SEQUENCE</scope>
    <source>
        <strain evidence="1">86-2</strain>
    </source>
</reference>
<dbReference type="EMBL" id="FLUL01000001">
    <property type="protein sequence ID" value="SBW03693.1"/>
    <property type="molecule type" value="Genomic_DNA"/>
</dbReference>
<dbReference type="AlphaFoldDB" id="A0A212JWB3"/>
<gene>
    <name evidence="1" type="ORF">KL86DYS2_12481</name>
</gene>
<dbReference type="RefSeq" id="WP_296950153.1">
    <property type="nucleotide sequence ID" value="NZ_LT599021.1"/>
</dbReference>
<name>A0A212JWB3_9BACT</name>